<protein>
    <submittedName>
        <fullName evidence="1">Uncharacterized protein</fullName>
    </submittedName>
</protein>
<dbReference type="STRING" id="1001994.MY1_0849"/>
<dbReference type="AlphaFoldDB" id="F9CWF9"/>
<dbReference type="Proteomes" id="UP000004440">
    <property type="component" value="Unassembled WGS sequence"/>
</dbReference>
<sequence length="37" mass="4547">MTKDLKKTTTFDVKKRINRLNFDQKTNYVLLNFTRVR</sequence>
<comment type="caution">
    <text evidence="1">The sequence shown here is derived from an EMBL/GenBank/DDBJ whole genome shotgun (WGS) entry which is preliminary data.</text>
</comment>
<proteinExistence type="predicted"/>
<keyword evidence="2" id="KW-1185">Reference proteome</keyword>
<evidence type="ECO:0000313" key="2">
    <source>
        <dbReference type="Proteomes" id="UP000004440"/>
    </source>
</evidence>
<organism evidence="1 2">
    <name type="scientific">Nitrosarchaeum koreense MY1</name>
    <dbReference type="NCBI Taxonomy" id="1001994"/>
    <lineage>
        <taxon>Archaea</taxon>
        <taxon>Nitrososphaerota</taxon>
        <taxon>Nitrososphaeria</taxon>
        <taxon>Nitrosopumilales</taxon>
        <taxon>Nitrosopumilaceae</taxon>
        <taxon>Nitrosarchaeum</taxon>
    </lineage>
</organism>
<gene>
    <name evidence="1" type="ORF">MY1_0849</name>
</gene>
<accession>F9CWF9</accession>
<name>F9CWF9_9ARCH</name>
<reference evidence="1 2" key="1">
    <citation type="journal article" date="2011" name="J. Bacteriol.">
        <title>Genome Sequence of an Ammonia-Oxidizing Soil Archaeon, "Candidatus Nitrosoarchaeum koreensis" MY1.</title>
        <authorList>
            <person name="Kim B.K."/>
            <person name="Jung M.Y."/>
            <person name="Yu D.S."/>
            <person name="Park S.J."/>
            <person name="Oh T.K."/>
            <person name="Rhee S.K."/>
            <person name="Kim J.F."/>
        </authorList>
    </citation>
    <scope>NUCLEOTIDE SEQUENCE [LARGE SCALE GENOMIC DNA]</scope>
    <source>
        <strain evidence="1 2">MY1</strain>
    </source>
</reference>
<dbReference type="EMBL" id="AFPU01000001">
    <property type="protein sequence ID" value="EGP93611.1"/>
    <property type="molecule type" value="Genomic_DNA"/>
</dbReference>
<evidence type="ECO:0000313" key="1">
    <source>
        <dbReference type="EMBL" id="EGP93611.1"/>
    </source>
</evidence>